<dbReference type="Proteomes" id="UP000322234">
    <property type="component" value="Unassembled WGS sequence"/>
</dbReference>
<dbReference type="EMBL" id="VBQZ03000004">
    <property type="protein sequence ID" value="MXQ80348.1"/>
    <property type="molecule type" value="Genomic_DNA"/>
</dbReference>
<reference evidence="1" key="1">
    <citation type="submission" date="2019-10" db="EMBL/GenBank/DDBJ databases">
        <title>The sequence and de novo assembly of the wild yak genome.</title>
        <authorList>
            <person name="Liu Y."/>
        </authorList>
    </citation>
    <scope>NUCLEOTIDE SEQUENCE [LARGE SCALE GENOMIC DNA]</scope>
    <source>
        <strain evidence="1">WY2019</strain>
    </source>
</reference>
<evidence type="ECO:0000313" key="2">
    <source>
        <dbReference type="Proteomes" id="UP000322234"/>
    </source>
</evidence>
<accession>A0A6B0QR29</accession>
<keyword evidence="2" id="KW-1185">Reference proteome</keyword>
<proteinExistence type="predicted"/>
<gene>
    <name evidence="1" type="ORF">E5288_WYG006410</name>
</gene>
<name>A0A6B0QR29_9CETA</name>
<organism evidence="1 2">
    <name type="scientific">Bos mutus</name>
    <name type="common">wild yak</name>
    <dbReference type="NCBI Taxonomy" id="72004"/>
    <lineage>
        <taxon>Eukaryota</taxon>
        <taxon>Metazoa</taxon>
        <taxon>Chordata</taxon>
        <taxon>Craniata</taxon>
        <taxon>Vertebrata</taxon>
        <taxon>Euteleostomi</taxon>
        <taxon>Mammalia</taxon>
        <taxon>Eutheria</taxon>
        <taxon>Laurasiatheria</taxon>
        <taxon>Artiodactyla</taxon>
        <taxon>Ruminantia</taxon>
        <taxon>Pecora</taxon>
        <taxon>Bovidae</taxon>
        <taxon>Bovinae</taxon>
        <taxon>Bos</taxon>
    </lineage>
</organism>
<dbReference type="AlphaFoldDB" id="A0A6B0QR29"/>
<comment type="caution">
    <text evidence="1">The sequence shown here is derived from an EMBL/GenBank/DDBJ whole genome shotgun (WGS) entry which is preliminary data.</text>
</comment>
<evidence type="ECO:0000313" key="1">
    <source>
        <dbReference type="EMBL" id="MXQ80348.1"/>
    </source>
</evidence>
<sequence>MRAFSLGYEFLSVIRHYTSESQAFVCRKPWKHKIILNISLGFLFCHWDNDNHFCILSAEAMFNDFDRVGKTLLLRVLLVPSQKLTEFWKAVKSVKLEFGGRFDVPGLMASLLPSQSLLKTLPIQASQPLSMASSPSTSSFCKITECKGR</sequence>
<protein>
    <submittedName>
        <fullName evidence="1">Uncharacterized protein</fullName>
    </submittedName>
</protein>